<dbReference type="InterPro" id="IPR032710">
    <property type="entry name" value="NTF2-like_dom_sf"/>
</dbReference>
<gene>
    <name evidence="2" type="ORF">Enr17x_38500</name>
</gene>
<protein>
    <submittedName>
        <fullName evidence="2">SnoaL-like domain protein</fullName>
    </submittedName>
</protein>
<dbReference type="RefSeq" id="WP_145311188.1">
    <property type="nucleotide sequence ID" value="NZ_CP037452.1"/>
</dbReference>
<feature type="domain" description="DUF4440" evidence="1">
    <location>
        <begin position="8"/>
        <end position="119"/>
    </location>
</feature>
<sequence length="145" mass="15982">MQNDEQEIRELVSTWLVATKAGDTETVLDLMADDVVFLVPGEPPMVGKTPYIEAAQPYPDQLVPDIDGTSEIQEIKILGDWAFMWSEMVVTITPTAGAPVKRMGHTLSILHKEDGKWRIAREANMLVPVTVEETESYSLGPAALS</sequence>
<evidence type="ECO:0000313" key="2">
    <source>
        <dbReference type="EMBL" id="QDV51791.1"/>
    </source>
</evidence>
<accession>A0A518IFB7</accession>
<proteinExistence type="predicted"/>
<dbReference type="Gene3D" id="3.10.450.50">
    <property type="match status" value="1"/>
</dbReference>
<dbReference type="InterPro" id="IPR011944">
    <property type="entry name" value="Steroid_delta5-4_isomerase"/>
</dbReference>
<dbReference type="InterPro" id="IPR027843">
    <property type="entry name" value="DUF4440"/>
</dbReference>
<evidence type="ECO:0000259" key="1">
    <source>
        <dbReference type="Pfam" id="PF14534"/>
    </source>
</evidence>
<dbReference type="Proteomes" id="UP000318313">
    <property type="component" value="Chromosome"/>
</dbReference>
<organism evidence="2 3">
    <name type="scientific">Gimesia fumaroli</name>
    <dbReference type="NCBI Taxonomy" id="2527976"/>
    <lineage>
        <taxon>Bacteria</taxon>
        <taxon>Pseudomonadati</taxon>
        <taxon>Planctomycetota</taxon>
        <taxon>Planctomycetia</taxon>
        <taxon>Planctomycetales</taxon>
        <taxon>Planctomycetaceae</taxon>
        <taxon>Gimesia</taxon>
    </lineage>
</organism>
<dbReference type="EMBL" id="CP037452">
    <property type="protein sequence ID" value="QDV51791.1"/>
    <property type="molecule type" value="Genomic_DNA"/>
</dbReference>
<dbReference type="OrthoDB" id="213636at2"/>
<evidence type="ECO:0000313" key="3">
    <source>
        <dbReference type="Proteomes" id="UP000318313"/>
    </source>
</evidence>
<reference evidence="2 3" key="1">
    <citation type="submission" date="2019-03" db="EMBL/GenBank/DDBJ databases">
        <title>Deep-cultivation of Planctomycetes and their phenomic and genomic characterization uncovers novel biology.</title>
        <authorList>
            <person name="Wiegand S."/>
            <person name="Jogler M."/>
            <person name="Boedeker C."/>
            <person name="Pinto D."/>
            <person name="Vollmers J."/>
            <person name="Rivas-Marin E."/>
            <person name="Kohn T."/>
            <person name="Peeters S.H."/>
            <person name="Heuer A."/>
            <person name="Rast P."/>
            <person name="Oberbeckmann S."/>
            <person name="Bunk B."/>
            <person name="Jeske O."/>
            <person name="Meyerdierks A."/>
            <person name="Storesund J.E."/>
            <person name="Kallscheuer N."/>
            <person name="Luecker S."/>
            <person name="Lage O.M."/>
            <person name="Pohl T."/>
            <person name="Merkel B.J."/>
            <person name="Hornburger P."/>
            <person name="Mueller R.-W."/>
            <person name="Bruemmer F."/>
            <person name="Labrenz M."/>
            <person name="Spormann A.M."/>
            <person name="Op den Camp H."/>
            <person name="Overmann J."/>
            <person name="Amann R."/>
            <person name="Jetten M.S.M."/>
            <person name="Mascher T."/>
            <person name="Medema M.H."/>
            <person name="Devos D.P."/>
            <person name="Kaster A.-K."/>
            <person name="Ovreas L."/>
            <person name="Rohde M."/>
            <person name="Galperin M.Y."/>
            <person name="Jogler C."/>
        </authorList>
    </citation>
    <scope>NUCLEOTIDE SEQUENCE [LARGE SCALE GENOMIC DNA]</scope>
    <source>
        <strain evidence="2 3">Enr17</strain>
    </source>
</reference>
<dbReference type="Pfam" id="PF14534">
    <property type="entry name" value="DUF4440"/>
    <property type="match status" value="1"/>
</dbReference>
<dbReference type="NCBIfam" id="TIGR02246">
    <property type="entry name" value="SgcJ/EcaC family oxidoreductase"/>
    <property type="match status" value="1"/>
</dbReference>
<name>A0A518IFB7_9PLAN</name>
<dbReference type="AlphaFoldDB" id="A0A518IFB7"/>
<dbReference type="KEGG" id="gfm:Enr17x_38500"/>
<dbReference type="SUPFAM" id="SSF54427">
    <property type="entry name" value="NTF2-like"/>
    <property type="match status" value="1"/>
</dbReference>
<keyword evidence="3" id="KW-1185">Reference proteome</keyword>